<feature type="signal peptide" evidence="3">
    <location>
        <begin position="1"/>
        <end position="19"/>
    </location>
</feature>
<comment type="subcellular location">
    <subcellularLocation>
        <location evidence="1">Membrane</location>
    </subcellularLocation>
</comment>
<evidence type="ECO:0000256" key="2">
    <source>
        <dbReference type="ARBA" id="ARBA00023136"/>
    </source>
</evidence>
<evidence type="ECO:0000313" key="5">
    <source>
        <dbReference type="Proteomes" id="UP000192505"/>
    </source>
</evidence>
<dbReference type="AlphaFoldDB" id="A0A1W9KSS2"/>
<evidence type="ECO:0000256" key="1">
    <source>
        <dbReference type="ARBA" id="ARBA00004370"/>
    </source>
</evidence>
<feature type="chain" id="PRO_5012958753" description="Glycine zipper 2TM domain-containing protein" evidence="3">
    <location>
        <begin position="20"/>
        <end position="221"/>
    </location>
</feature>
<keyword evidence="3" id="KW-0732">Signal</keyword>
<dbReference type="PANTHER" id="PTHR35603:SF2">
    <property type="entry name" value="OUTER MEMBRANE LIPOPROTEIN"/>
    <property type="match status" value="1"/>
</dbReference>
<gene>
    <name evidence="4" type="ORF">BWK72_13010</name>
</gene>
<accession>A0A1W9KSS2</accession>
<evidence type="ECO:0008006" key="6">
    <source>
        <dbReference type="Google" id="ProtNLM"/>
    </source>
</evidence>
<comment type="caution">
    <text evidence="4">The sequence shown here is derived from an EMBL/GenBank/DDBJ whole genome shotgun (WGS) entry which is preliminary data.</text>
</comment>
<proteinExistence type="predicted"/>
<protein>
    <recommendedName>
        <fullName evidence="6">Glycine zipper 2TM domain-containing protein</fullName>
    </recommendedName>
</protein>
<dbReference type="GO" id="GO:0016020">
    <property type="term" value="C:membrane"/>
    <property type="evidence" value="ECO:0007669"/>
    <property type="project" value="UniProtKB-SubCell"/>
</dbReference>
<dbReference type="Proteomes" id="UP000192505">
    <property type="component" value="Unassembled WGS sequence"/>
</dbReference>
<evidence type="ECO:0000313" key="4">
    <source>
        <dbReference type="EMBL" id="OQW87456.1"/>
    </source>
</evidence>
<reference evidence="4 5" key="1">
    <citation type="submission" date="2017-01" db="EMBL/GenBank/DDBJ databases">
        <title>Novel large sulfur bacteria in the metagenomes of groundwater-fed chemosynthetic microbial mats in the Lake Huron basin.</title>
        <authorList>
            <person name="Sharrar A.M."/>
            <person name="Flood B.E."/>
            <person name="Bailey J.V."/>
            <person name="Jones D.S."/>
            <person name="Biddanda B."/>
            <person name="Ruberg S.A."/>
            <person name="Marcus D.N."/>
            <person name="Dick G.J."/>
        </authorList>
    </citation>
    <scope>NUCLEOTIDE SEQUENCE [LARGE SCALE GENOMIC DNA]</scope>
    <source>
        <strain evidence="4">A7</strain>
    </source>
</reference>
<dbReference type="InterPro" id="IPR051407">
    <property type="entry name" value="Bact_OM_lipoprot/Surf_antigen"/>
</dbReference>
<organism evidence="4 5">
    <name type="scientific">Rhodoferax ferrireducens</name>
    <dbReference type="NCBI Taxonomy" id="192843"/>
    <lineage>
        <taxon>Bacteria</taxon>
        <taxon>Pseudomonadati</taxon>
        <taxon>Pseudomonadota</taxon>
        <taxon>Betaproteobacteria</taxon>
        <taxon>Burkholderiales</taxon>
        <taxon>Comamonadaceae</taxon>
        <taxon>Rhodoferax</taxon>
    </lineage>
</organism>
<sequence>MKQLILVAAIAATSSAGFAQEVGRVLSSTPVTQQVGVPRQVCTTEQVAVAQPKSGAGAALGAIAGGAIGNAAGHGAGQAAATMLGIIGGAVVGDRIEGQPQIQLQEVQRCSNQVFYENRTVAYNVVYEYAGKQYTVQMPQDPGPTLQLQVTPVGSLPAVPSPTAQPENGGAQPATVIVVQPAYRAYDPQPYFPQPYYPPVSVNLGLGYWGGYYGYGRGHWR</sequence>
<keyword evidence="2" id="KW-0472">Membrane</keyword>
<dbReference type="EMBL" id="MTEI01000008">
    <property type="protein sequence ID" value="OQW87456.1"/>
    <property type="molecule type" value="Genomic_DNA"/>
</dbReference>
<evidence type="ECO:0000256" key="3">
    <source>
        <dbReference type="SAM" id="SignalP"/>
    </source>
</evidence>
<dbReference type="PANTHER" id="PTHR35603">
    <property type="match status" value="1"/>
</dbReference>
<name>A0A1W9KSS2_9BURK</name>